<dbReference type="InterPro" id="IPR003593">
    <property type="entry name" value="AAA+_ATPase"/>
</dbReference>
<dbReference type="PROSITE" id="PS50045">
    <property type="entry name" value="SIGMA54_INTERACT_4"/>
    <property type="match status" value="1"/>
</dbReference>
<evidence type="ECO:0000259" key="6">
    <source>
        <dbReference type="PROSITE" id="PS50045"/>
    </source>
</evidence>
<protein>
    <submittedName>
        <fullName evidence="7">Putative sigma-54 dependent transcriptional regulator</fullName>
    </submittedName>
</protein>
<dbReference type="GO" id="GO:0003677">
    <property type="term" value="F:DNA binding"/>
    <property type="evidence" value="ECO:0007669"/>
    <property type="project" value="UniProtKB-KW"/>
</dbReference>
<dbReference type="PANTHER" id="PTHR32071:SF21">
    <property type="entry name" value="TRANSCRIPTIONAL REGULATORY PROTEIN FLGR"/>
    <property type="match status" value="1"/>
</dbReference>
<evidence type="ECO:0000313" key="8">
    <source>
        <dbReference type="Proteomes" id="UP000000430"/>
    </source>
</evidence>
<sequence length="373" mass="42370">MVIIMSRYSAPQIFSLEGEQAQPLSIRAKALVYHDPVSKNLLQLIERLAPNDIPILIQGETGTGKELVARHIHHLSGRKGPFLAVNCGAINDQLAESELFGHEAGSFTGATGQRKGWFESADGGTLFLDEIGDLPLHLQVKLLRVLQEREVTRVGARKAIPVDIRLVTATNVDLEQAVQAEQFRQDLLFRINIAQLELKPLRERKGDILPLFQHFLQKYGEKIKKEANLILSPTVVTALYDYPWPGNIRELENIAHYAVLVAEGHLIKKEHLKFNKLFQNFNIEQPTSETAKSWENPFDGIEYQLKRIFAAPTLPSNLWDRLEQLIIATSFEYCQRNQVQTSVLLGITRNVMRTYLKRHNLVNDALNFKIVNE</sequence>
<dbReference type="CDD" id="cd00009">
    <property type="entry name" value="AAA"/>
    <property type="match status" value="1"/>
</dbReference>
<feature type="domain" description="Sigma-54 factor interaction" evidence="6">
    <location>
        <begin position="31"/>
        <end position="260"/>
    </location>
</feature>
<dbReference type="STRING" id="202950.GCA_001485005_00431"/>
<evidence type="ECO:0000256" key="3">
    <source>
        <dbReference type="ARBA" id="ARBA00023015"/>
    </source>
</evidence>
<accession>Q6FB01</accession>
<dbReference type="OrthoDB" id="9804019at2"/>
<evidence type="ECO:0000256" key="5">
    <source>
        <dbReference type="ARBA" id="ARBA00023163"/>
    </source>
</evidence>
<dbReference type="PANTHER" id="PTHR32071">
    <property type="entry name" value="TRANSCRIPTIONAL REGULATORY PROTEIN"/>
    <property type="match status" value="1"/>
</dbReference>
<dbReference type="Pfam" id="PF25601">
    <property type="entry name" value="AAA_lid_14"/>
    <property type="match status" value="1"/>
</dbReference>
<keyword evidence="4" id="KW-0238">DNA-binding</keyword>
<keyword evidence="5" id="KW-0804">Transcription</keyword>
<dbReference type="Gene3D" id="1.10.10.60">
    <property type="entry name" value="Homeodomain-like"/>
    <property type="match status" value="1"/>
</dbReference>
<dbReference type="Gene3D" id="1.10.8.60">
    <property type="match status" value="1"/>
</dbReference>
<name>Q6FB01_ACIAD</name>
<proteinExistence type="predicted"/>
<dbReference type="SUPFAM" id="SSF52540">
    <property type="entry name" value="P-loop containing nucleoside triphosphate hydrolases"/>
    <property type="match status" value="1"/>
</dbReference>
<dbReference type="AlphaFoldDB" id="Q6FB01"/>
<evidence type="ECO:0000256" key="1">
    <source>
        <dbReference type="ARBA" id="ARBA00022741"/>
    </source>
</evidence>
<reference evidence="7 8" key="1">
    <citation type="journal article" date="2004" name="Nucleic Acids Res.">
        <title>Unique features revealed by the genome sequence of Acinetobacter sp. ADP1, a versatile and naturally transformation competent bacterium.</title>
        <authorList>
            <person name="Barbe V."/>
            <person name="Vallenet D."/>
            <person name="Fonknechten N."/>
            <person name="Kreimeyer A."/>
            <person name="Oztas S."/>
            <person name="Labarre L."/>
            <person name="Cruveiller S."/>
            <person name="Robert C."/>
            <person name="Duprat S."/>
            <person name="Wincker P."/>
            <person name="Ornston L.N."/>
            <person name="Weissenbach J."/>
            <person name="Marliere P."/>
            <person name="Cohen G.N."/>
            <person name="Medigue C."/>
        </authorList>
    </citation>
    <scope>NUCLEOTIDE SEQUENCE [LARGE SCALE GENOMIC DNA]</scope>
    <source>
        <strain evidence="8">ATCC 33305 / BD413 / ADP1</strain>
    </source>
</reference>
<dbReference type="InterPro" id="IPR025662">
    <property type="entry name" value="Sigma_54_int_dom_ATP-bd_1"/>
</dbReference>
<dbReference type="SMART" id="SM00382">
    <property type="entry name" value="AAA"/>
    <property type="match status" value="1"/>
</dbReference>
<dbReference type="eggNOG" id="COG3829">
    <property type="taxonomic scope" value="Bacteria"/>
</dbReference>
<dbReference type="GO" id="GO:0006355">
    <property type="term" value="P:regulation of DNA-templated transcription"/>
    <property type="evidence" value="ECO:0007669"/>
    <property type="project" value="InterPro"/>
</dbReference>
<dbReference type="EMBL" id="CR543861">
    <property type="protein sequence ID" value="CAG68762.1"/>
    <property type="molecule type" value="Genomic_DNA"/>
</dbReference>
<dbReference type="PROSITE" id="PS00675">
    <property type="entry name" value="SIGMA54_INTERACT_1"/>
    <property type="match status" value="1"/>
</dbReference>
<keyword evidence="2" id="KW-0067">ATP-binding</keyword>
<dbReference type="Pfam" id="PF00158">
    <property type="entry name" value="Sigma54_activat"/>
    <property type="match status" value="1"/>
</dbReference>
<dbReference type="InterPro" id="IPR027417">
    <property type="entry name" value="P-loop_NTPase"/>
</dbReference>
<keyword evidence="3" id="KW-0805">Transcription regulation</keyword>
<dbReference type="FunFam" id="3.40.50.300:FF:000006">
    <property type="entry name" value="DNA-binding transcriptional regulator NtrC"/>
    <property type="match status" value="1"/>
</dbReference>
<dbReference type="PROSITE" id="PS00688">
    <property type="entry name" value="SIGMA54_INTERACT_3"/>
    <property type="match status" value="1"/>
</dbReference>
<dbReference type="InterPro" id="IPR009057">
    <property type="entry name" value="Homeodomain-like_sf"/>
</dbReference>
<dbReference type="SUPFAM" id="SSF46689">
    <property type="entry name" value="Homeodomain-like"/>
    <property type="match status" value="1"/>
</dbReference>
<dbReference type="InterPro" id="IPR002078">
    <property type="entry name" value="Sigma_54_int"/>
</dbReference>
<evidence type="ECO:0000256" key="2">
    <source>
        <dbReference type="ARBA" id="ARBA00022840"/>
    </source>
</evidence>
<dbReference type="Proteomes" id="UP000000430">
    <property type="component" value="Chromosome"/>
</dbReference>
<dbReference type="InterPro" id="IPR025944">
    <property type="entry name" value="Sigma_54_int_dom_CS"/>
</dbReference>
<dbReference type="PROSITE" id="PS00676">
    <property type="entry name" value="SIGMA54_INTERACT_2"/>
    <property type="match status" value="1"/>
</dbReference>
<dbReference type="GO" id="GO:0005524">
    <property type="term" value="F:ATP binding"/>
    <property type="evidence" value="ECO:0007669"/>
    <property type="project" value="UniProtKB-KW"/>
</dbReference>
<dbReference type="Gene3D" id="3.40.50.300">
    <property type="entry name" value="P-loop containing nucleotide triphosphate hydrolases"/>
    <property type="match status" value="1"/>
</dbReference>
<dbReference type="HOGENOM" id="CLU_000445_0_7_6"/>
<dbReference type="KEGG" id="aci:ACIAD1935"/>
<dbReference type="InterPro" id="IPR058031">
    <property type="entry name" value="AAA_lid_NorR"/>
</dbReference>
<dbReference type="InterPro" id="IPR025943">
    <property type="entry name" value="Sigma_54_int_dom_ATP-bd_2"/>
</dbReference>
<evidence type="ECO:0000256" key="4">
    <source>
        <dbReference type="ARBA" id="ARBA00023125"/>
    </source>
</evidence>
<dbReference type="BioCyc" id="ASP62977:ACIAD_RS08905-MONOMER"/>
<organism evidence="7 8">
    <name type="scientific">Acinetobacter baylyi (strain ATCC 33305 / BD413 / ADP1)</name>
    <dbReference type="NCBI Taxonomy" id="62977"/>
    <lineage>
        <taxon>Bacteria</taxon>
        <taxon>Pseudomonadati</taxon>
        <taxon>Pseudomonadota</taxon>
        <taxon>Gammaproteobacteria</taxon>
        <taxon>Moraxellales</taxon>
        <taxon>Moraxellaceae</taxon>
        <taxon>Acinetobacter</taxon>
    </lineage>
</organism>
<evidence type="ECO:0000313" key="7">
    <source>
        <dbReference type="EMBL" id="CAG68762.1"/>
    </source>
</evidence>
<gene>
    <name evidence="7" type="ordered locus">ACIAD1935</name>
</gene>
<keyword evidence="1" id="KW-0547">Nucleotide-binding</keyword>